<reference evidence="4" key="1">
    <citation type="submission" date="2025-08" db="UniProtKB">
        <authorList>
            <consortium name="RefSeq"/>
        </authorList>
    </citation>
    <scope>IDENTIFICATION</scope>
    <source>
        <tissue evidence="4">Whole sample</tissue>
    </source>
</reference>
<dbReference type="Proteomes" id="UP000694844">
    <property type="component" value="Chromosome 9"/>
</dbReference>
<proteinExistence type="predicted"/>
<dbReference type="OrthoDB" id="6019648at2759"/>
<dbReference type="PROSITE" id="PS50878">
    <property type="entry name" value="RT_POL"/>
    <property type="match status" value="1"/>
</dbReference>
<dbReference type="InterPro" id="IPR052055">
    <property type="entry name" value="Hepadnavirus_pol/RT"/>
</dbReference>
<keyword evidence="3" id="KW-1185">Reference proteome</keyword>
<keyword evidence="1" id="KW-0812">Transmembrane</keyword>
<sequence length="628" mass="70946">MVMQHGVTMMRHSENCASRILYLGKGQFQNLWCLLAPFTVLSSFFGTIFVPDLMTSTPNFASTSTMVLNVDQTPAPTNMPVKPVEIQDIQELNAQETKLIQNIPNKIPTPINVQNLSHELHGYDQHLASYLVNGFQFGFKLGCVGEPVHCVYKNHNSVYKNPAVVQEKLTKEFALGRISAPHMQLPFDNYVCSPLGLVPKKTPGEYRIIHDLSFPKNMSVNSHIPKSNSQVQYESIEHVIQLIKQFGPHSLMAKTDIEDGFRNIPIHPSDYHLLGFSWNGAYYFDKCLPMGASSSCQIFEKLSTALHWAMINKYNASSMSHLIDDFFFIGPPDSEKCFQDLSNFEILCKNIGIPIKKSKTVLPTTTLTIYGIEVDSVKMENRLPSDKLVKLKGALTSTSKRKKITLQDLQSLIGLLNFACSVVVPGRAFLRRLIDLTCNVDNPRHYIKLNSEARCDIKAWQDFIVNFNGKSIFLQEEWTASTKLNLYTDASGSLGYAAILGSQWFASSWLDEHKPYQIAIKELFPIVLALELWGHKLRNHKILFFSDNMAVVEIINKQSSKDKILMRLVRRLVLAGLKFNVLFKAKHIPGKSNVVADHLSRFKFQEAKAIAPWLNPQPTPLPSQMVFI</sequence>
<feature type="transmembrane region" description="Helical" evidence="1">
    <location>
        <begin position="31"/>
        <end position="50"/>
    </location>
</feature>
<dbReference type="InterPro" id="IPR043502">
    <property type="entry name" value="DNA/RNA_pol_sf"/>
</dbReference>
<protein>
    <submittedName>
        <fullName evidence="4">Uncharacterized protein LOC111110962 isoform X1</fullName>
    </submittedName>
</protein>
<dbReference type="PANTHER" id="PTHR33050:SF8">
    <property type="entry name" value="REVERSE TRANSCRIPTASE DOMAIN-CONTAINING PROTEIN"/>
    <property type="match status" value="1"/>
</dbReference>
<gene>
    <name evidence="4" type="primary">LOC111110962</name>
</gene>
<dbReference type="Pfam" id="PF00078">
    <property type="entry name" value="RVT_1"/>
    <property type="match status" value="1"/>
</dbReference>
<dbReference type="Gene3D" id="3.30.70.270">
    <property type="match status" value="1"/>
</dbReference>
<dbReference type="InterPro" id="IPR000477">
    <property type="entry name" value="RT_dom"/>
</dbReference>
<dbReference type="SUPFAM" id="SSF56672">
    <property type="entry name" value="DNA/RNA polymerases"/>
    <property type="match status" value="1"/>
</dbReference>
<evidence type="ECO:0000256" key="1">
    <source>
        <dbReference type="SAM" id="Phobius"/>
    </source>
</evidence>
<evidence type="ECO:0000313" key="4">
    <source>
        <dbReference type="RefSeq" id="XP_022303354.1"/>
    </source>
</evidence>
<dbReference type="CDD" id="cd09275">
    <property type="entry name" value="RNase_HI_RT_DIRS1"/>
    <property type="match status" value="1"/>
</dbReference>
<evidence type="ECO:0000313" key="3">
    <source>
        <dbReference type="Proteomes" id="UP000694844"/>
    </source>
</evidence>
<dbReference type="PANTHER" id="PTHR33050">
    <property type="entry name" value="REVERSE TRANSCRIPTASE DOMAIN-CONTAINING PROTEIN"/>
    <property type="match status" value="1"/>
</dbReference>
<dbReference type="GO" id="GO:0003676">
    <property type="term" value="F:nucleic acid binding"/>
    <property type="evidence" value="ECO:0007669"/>
    <property type="project" value="InterPro"/>
</dbReference>
<dbReference type="GO" id="GO:0006259">
    <property type="term" value="P:DNA metabolic process"/>
    <property type="evidence" value="ECO:0007669"/>
    <property type="project" value="UniProtKB-ARBA"/>
</dbReference>
<dbReference type="InterPro" id="IPR043128">
    <property type="entry name" value="Rev_trsase/Diguanyl_cyclase"/>
</dbReference>
<dbReference type="KEGG" id="cvn:111110962"/>
<keyword evidence="1" id="KW-0472">Membrane</keyword>
<dbReference type="Gene3D" id="3.10.10.10">
    <property type="entry name" value="HIV Type 1 Reverse Transcriptase, subunit A, domain 1"/>
    <property type="match status" value="1"/>
</dbReference>
<name>A0A8B8BKI3_CRAVI</name>
<dbReference type="InterPro" id="IPR036397">
    <property type="entry name" value="RNaseH_sf"/>
</dbReference>
<accession>A0A8B8BKI3</accession>
<dbReference type="Gene3D" id="3.30.420.10">
    <property type="entry name" value="Ribonuclease H-like superfamily/Ribonuclease H"/>
    <property type="match status" value="1"/>
</dbReference>
<keyword evidence="1" id="KW-1133">Transmembrane helix</keyword>
<evidence type="ECO:0000259" key="2">
    <source>
        <dbReference type="PROSITE" id="PS50878"/>
    </source>
</evidence>
<dbReference type="AlphaFoldDB" id="A0A8B8BKI3"/>
<dbReference type="CDD" id="cd03714">
    <property type="entry name" value="RT_DIRS1"/>
    <property type="match status" value="1"/>
</dbReference>
<feature type="domain" description="Reverse transcriptase" evidence="2">
    <location>
        <begin position="179"/>
        <end position="374"/>
    </location>
</feature>
<organism evidence="3 4">
    <name type="scientific">Crassostrea virginica</name>
    <name type="common">Eastern oyster</name>
    <dbReference type="NCBI Taxonomy" id="6565"/>
    <lineage>
        <taxon>Eukaryota</taxon>
        <taxon>Metazoa</taxon>
        <taxon>Spiralia</taxon>
        <taxon>Lophotrochozoa</taxon>
        <taxon>Mollusca</taxon>
        <taxon>Bivalvia</taxon>
        <taxon>Autobranchia</taxon>
        <taxon>Pteriomorphia</taxon>
        <taxon>Ostreida</taxon>
        <taxon>Ostreoidea</taxon>
        <taxon>Ostreidae</taxon>
        <taxon>Crassostrea</taxon>
    </lineage>
</organism>
<dbReference type="GeneID" id="111110962"/>
<dbReference type="RefSeq" id="XP_022303354.1">
    <property type="nucleotide sequence ID" value="XM_022447646.1"/>
</dbReference>